<feature type="transmembrane region" description="Helical" evidence="1">
    <location>
        <begin position="151"/>
        <end position="174"/>
    </location>
</feature>
<feature type="transmembrane region" description="Helical" evidence="1">
    <location>
        <begin position="125"/>
        <end position="145"/>
    </location>
</feature>
<proteinExistence type="predicted"/>
<keyword evidence="1" id="KW-1133">Transmembrane helix</keyword>
<name>A0A1H6B609_9ACTN</name>
<evidence type="ECO:0000313" key="2">
    <source>
        <dbReference type="EMBL" id="SEG56273.1"/>
    </source>
</evidence>
<protein>
    <submittedName>
        <fullName evidence="2">Uncharacterized protein</fullName>
    </submittedName>
</protein>
<evidence type="ECO:0000313" key="3">
    <source>
        <dbReference type="Proteomes" id="UP000236723"/>
    </source>
</evidence>
<dbReference type="RefSeq" id="WP_200827288.1">
    <property type="nucleotide sequence ID" value="NZ_FNVO01000006.1"/>
</dbReference>
<reference evidence="3" key="1">
    <citation type="submission" date="2016-10" db="EMBL/GenBank/DDBJ databases">
        <authorList>
            <person name="Varghese N."/>
            <person name="Submissions S."/>
        </authorList>
    </citation>
    <scope>NUCLEOTIDE SEQUENCE [LARGE SCALE GENOMIC DNA]</scope>
    <source>
        <strain evidence="3">DSM 43163</strain>
    </source>
</reference>
<evidence type="ECO:0000256" key="1">
    <source>
        <dbReference type="SAM" id="Phobius"/>
    </source>
</evidence>
<sequence>MLRVARAALFAMVPAELVLAVLLVSGVPLPHPVVVAVEVGVLAVLVLEAAAGYRLFRAERRAGADRRAALRGAWERLVPEQVRRIVGFDSKGMVSLALWVARRRHGVPPGAVAVSYSRAQTSTMLMFLFAMVVELVGVEIVLRALGVPAGLRAVVFVIDAYTILAVLAVVAACITRPHVVSTDGVRIRYGAFFDLHVPRELIAEVRHVRSYDESGMVKVDGDRLTVAVASQTNLVIELTEPVTAVRPFGRRAQVRTIRFFADDAAPAVNALRPRHEPAPGTVGDG</sequence>
<dbReference type="AlphaFoldDB" id="A0A1H6B609"/>
<organism evidence="2 3">
    <name type="scientific">Thermomonospora echinospora</name>
    <dbReference type="NCBI Taxonomy" id="1992"/>
    <lineage>
        <taxon>Bacteria</taxon>
        <taxon>Bacillati</taxon>
        <taxon>Actinomycetota</taxon>
        <taxon>Actinomycetes</taxon>
        <taxon>Streptosporangiales</taxon>
        <taxon>Thermomonosporaceae</taxon>
        <taxon>Thermomonospora</taxon>
    </lineage>
</organism>
<dbReference type="Proteomes" id="UP000236723">
    <property type="component" value="Unassembled WGS sequence"/>
</dbReference>
<accession>A0A1H6B609</accession>
<keyword evidence="3" id="KW-1185">Reference proteome</keyword>
<feature type="transmembrane region" description="Helical" evidence="1">
    <location>
        <begin position="33"/>
        <end position="56"/>
    </location>
</feature>
<dbReference type="EMBL" id="FNVO01000006">
    <property type="protein sequence ID" value="SEG56273.1"/>
    <property type="molecule type" value="Genomic_DNA"/>
</dbReference>
<feature type="transmembrane region" description="Helical" evidence="1">
    <location>
        <begin position="7"/>
        <end position="27"/>
    </location>
</feature>
<gene>
    <name evidence="2" type="ORF">SAMN04489712_106300</name>
</gene>
<keyword evidence="1" id="KW-0472">Membrane</keyword>
<keyword evidence="1" id="KW-0812">Transmembrane</keyword>